<keyword evidence="3" id="KW-1185">Reference proteome</keyword>
<evidence type="ECO:0000313" key="2">
    <source>
        <dbReference type="EMBL" id="PUZ58617.1"/>
    </source>
</evidence>
<sequence>MRWARRGGVAVPVGVAGLGWDRLGLVSDLRYGDAVSVSCSAAGRAGRQWLRAKPRRFGALKIKRRGSPDRPPPSPPRHQAAERTSCSGSACLLRYPVPLVMEPVGRRLRGSAWRCCLRRRFGMEALPAPAARDRLIRCVVPRSGVDGGWLAADSRLLSATDSFEHACRADESSGHSWQVL</sequence>
<gene>
    <name evidence="2" type="ORF">GQ55_5G523700</name>
</gene>
<organism evidence="2 3">
    <name type="scientific">Panicum hallii var. hallii</name>
    <dbReference type="NCBI Taxonomy" id="1504633"/>
    <lineage>
        <taxon>Eukaryota</taxon>
        <taxon>Viridiplantae</taxon>
        <taxon>Streptophyta</taxon>
        <taxon>Embryophyta</taxon>
        <taxon>Tracheophyta</taxon>
        <taxon>Spermatophyta</taxon>
        <taxon>Magnoliopsida</taxon>
        <taxon>Liliopsida</taxon>
        <taxon>Poales</taxon>
        <taxon>Poaceae</taxon>
        <taxon>PACMAD clade</taxon>
        <taxon>Panicoideae</taxon>
        <taxon>Panicodae</taxon>
        <taxon>Paniceae</taxon>
        <taxon>Panicinae</taxon>
        <taxon>Panicum</taxon>
        <taxon>Panicum sect. Panicum</taxon>
    </lineage>
</organism>
<name>A0A2T7DSR0_9POAL</name>
<dbReference type="Gramene" id="PUZ58617">
    <property type="protein sequence ID" value="PUZ58617"/>
    <property type="gene ID" value="GQ55_5G523700"/>
</dbReference>
<evidence type="ECO:0000313" key="3">
    <source>
        <dbReference type="Proteomes" id="UP000244336"/>
    </source>
</evidence>
<accession>A0A2T7DSR0</accession>
<feature type="region of interest" description="Disordered" evidence="1">
    <location>
        <begin position="61"/>
        <end position="83"/>
    </location>
</feature>
<protein>
    <submittedName>
        <fullName evidence="2">Uncharacterized protein</fullName>
    </submittedName>
</protein>
<dbReference type="Proteomes" id="UP000244336">
    <property type="component" value="Chromosome 5"/>
</dbReference>
<evidence type="ECO:0000256" key="1">
    <source>
        <dbReference type="SAM" id="MobiDB-lite"/>
    </source>
</evidence>
<dbReference type="AlphaFoldDB" id="A0A2T7DSR0"/>
<reference evidence="2 3" key="1">
    <citation type="submission" date="2018-04" db="EMBL/GenBank/DDBJ databases">
        <title>WGS assembly of Panicum hallii var. hallii HAL2.</title>
        <authorList>
            <person name="Lovell J."/>
            <person name="Jenkins J."/>
            <person name="Lowry D."/>
            <person name="Mamidi S."/>
            <person name="Sreedasyam A."/>
            <person name="Weng X."/>
            <person name="Barry K."/>
            <person name="Bonette J."/>
            <person name="Campitelli B."/>
            <person name="Daum C."/>
            <person name="Gordon S."/>
            <person name="Gould B."/>
            <person name="Lipzen A."/>
            <person name="MacQueen A."/>
            <person name="Palacio-Mejia J."/>
            <person name="Plott C."/>
            <person name="Shakirov E."/>
            <person name="Shu S."/>
            <person name="Yoshinaga Y."/>
            <person name="Zane M."/>
            <person name="Rokhsar D."/>
            <person name="Grimwood J."/>
            <person name="Schmutz J."/>
            <person name="Juenger T."/>
        </authorList>
    </citation>
    <scope>NUCLEOTIDE SEQUENCE [LARGE SCALE GENOMIC DNA]</scope>
    <source>
        <strain evidence="3">cv. HAL2</strain>
    </source>
</reference>
<proteinExistence type="predicted"/>
<dbReference type="EMBL" id="CM009753">
    <property type="protein sequence ID" value="PUZ58617.1"/>
    <property type="molecule type" value="Genomic_DNA"/>
</dbReference>